<feature type="domain" description="CNNM transmembrane" evidence="12">
    <location>
        <begin position="2"/>
        <end position="190"/>
    </location>
</feature>
<evidence type="ECO:0000256" key="5">
    <source>
        <dbReference type="ARBA" id="ARBA00022737"/>
    </source>
</evidence>
<organism evidence="14 16">
    <name type="scientific">Actinobacillus seminis</name>
    <dbReference type="NCBI Taxonomy" id="722"/>
    <lineage>
        <taxon>Bacteria</taxon>
        <taxon>Pseudomonadati</taxon>
        <taxon>Pseudomonadota</taxon>
        <taxon>Gammaproteobacteria</taxon>
        <taxon>Pasteurellales</taxon>
        <taxon>Pasteurellaceae</taxon>
        <taxon>Actinobacillus</taxon>
    </lineage>
</organism>
<dbReference type="PROSITE" id="PS51846">
    <property type="entry name" value="CNNM"/>
    <property type="match status" value="1"/>
</dbReference>
<evidence type="ECO:0000256" key="7">
    <source>
        <dbReference type="ARBA" id="ARBA00023122"/>
    </source>
</evidence>
<dbReference type="SUPFAM" id="SSF56176">
    <property type="entry name" value="FAD-binding/transporter-associated domain-like"/>
    <property type="match status" value="1"/>
</dbReference>
<keyword evidence="4 10" id="KW-0812">Transmembrane</keyword>
<dbReference type="FunCoup" id="A0A263HC36">
    <property type="interactions" value="169"/>
</dbReference>
<feature type="domain" description="CBS" evidence="11">
    <location>
        <begin position="272"/>
        <end position="332"/>
    </location>
</feature>
<evidence type="ECO:0000313" key="13">
    <source>
        <dbReference type="EMBL" id="OZN25055.1"/>
    </source>
</evidence>
<dbReference type="InterPro" id="IPR002550">
    <property type="entry name" value="CNNM"/>
</dbReference>
<dbReference type="Gene3D" id="3.10.580.10">
    <property type="entry name" value="CBS-domain"/>
    <property type="match status" value="1"/>
</dbReference>
<reference evidence="14 16" key="2">
    <citation type="submission" date="2018-06" db="EMBL/GenBank/DDBJ databases">
        <authorList>
            <consortium name="Pathogen Informatics"/>
            <person name="Doyle S."/>
        </authorList>
    </citation>
    <scope>NUCLEOTIDE SEQUENCE [LARGE SCALE GENOMIC DNA]</scope>
    <source>
        <strain evidence="14 16">NCTC10851</strain>
    </source>
</reference>
<evidence type="ECO:0000256" key="10">
    <source>
        <dbReference type="PROSITE-ProRule" id="PRU01193"/>
    </source>
</evidence>
<evidence type="ECO:0000256" key="1">
    <source>
        <dbReference type="ARBA" id="ARBA00004651"/>
    </source>
</evidence>
<evidence type="ECO:0000256" key="6">
    <source>
        <dbReference type="ARBA" id="ARBA00022989"/>
    </source>
</evidence>
<dbReference type="FunFam" id="3.10.580.10:FF:000012">
    <property type="entry name" value="DUF21 domain-containing protein"/>
    <property type="match status" value="1"/>
</dbReference>
<keyword evidence="7 9" id="KW-0129">CBS domain</keyword>
<dbReference type="NCBIfam" id="NF008604">
    <property type="entry name" value="PRK11573.1"/>
    <property type="match status" value="1"/>
</dbReference>
<dbReference type="GO" id="GO:0050660">
    <property type="term" value="F:flavin adenine dinucleotide binding"/>
    <property type="evidence" value="ECO:0007669"/>
    <property type="project" value="InterPro"/>
</dbReference>
<accession>A0A263HC36</accession>
<dbReference type="EMBL" id="NLFK01000004">
    <property type="protein sequence ID" value="OZN25055.1"/>
    <property type="molecule type" value="Genomic_DNA"/>
</dbReference>
<dbReference type="Proteomes" id="UP000254507">
    <property type="component" value="Unassembled WGS sequence"/>
</dbReference>
<dbReference type="InterPro" id="IPR036318">
    <property type="entry name" value="FAD-bd_PCMH-like_sf"/>
</dbReference>
<protein>
    <submittedName>
        <fullName evidence="14">Magnesium and cobalt efflux protein</fullName>
    </submittedName>
    <submittedName>
        <fullName evidence="13">Magnesium/cobalt efflux protein</fullName>
    </submittedName>
</protein>
<dbReference type="Pfam" id="PF01595">
    <property type="entry name" value="CNNM"/>
    <property type="match status" value="1"/>
</dbReference>
<dbReference type="RefSeq" id="WP_094946142.1">
    <property type="nucleotide sequence ID" value="NZ_NLFK01000004.1"/>
</dbReference>
<dbReference type="InParanoid" id="A0A263HC36"/>
<dbReference type="Pfam" id="PF03471">
    <property type="entry name" value="CorC_HlyC"/>
    <property type="match status" value="1"/>
</dbReference>
<comment type="similarity">
    <text evidence="2">Belongs to the UPF0053 family.</text>
</comment>
<sequence length="430" mass="48007">MDTIPLSSLVIALVILLILSAYFSSSETGLLAANRYRMRFLAEKGHRGAKKAEKLLKKTDTLLSLILICNNLVNISASALATIIGMRLYGDVGVAIATGVLTFVMLIFSEIFPKSIAALYPERVAFFASHFLALLMKLLSPLVFFMNLIIRGLMKLFRLNPEAKAHSLSPEELRAIVNQSAQFIPAAHHEMLLSILDLEAVTVDDIMVPRNDIGGIDIDDDWKAIMRQLNHAAHGKVVLYKGSMDEKVLGVLRVREAYRLMLDKNEFTKETLIRAVDEAYFIPEGTPLNAQLLNFRNNKERVGLVVDEYGDIKGLVTLEDILEEIVGEFTTSTAPSIDDEVTPQLDGSMIIEGSANIRDLNKVFDWHLETEEARTFNGLILEHLEEIPDEGTVCEIDGLRITILDVADNVIKQAKVERVKFLEKDEEKAE</sequence>
<dbReference type="InterPro" id="IPR005170">
    <property type="entry name" value="Transptr-assoc_dom"/>
</dbReference>
<dbReference type="EMBL" id="UFSB01000001">
    <property type="protein sequence ID" value="SUU38876.1"/>
    <property type="molecule type" value="Genomic_DNA"/>
</dbReference>
<dbReference type="OrthoDB" id="9797674at2"/>
<evidence type="ECO:0000313" key="15">
    <source>
        <dbReference type="Proteomes" id="UP000215738"/>
    </source>
</evidence>
<gene>
    <name evidence="14" type="primary">corC_3</name>
    <name evidence="13" type="ORF">CFY87_04900</name>
    <name evidence="14" type="ORF">NCTC10851_02317</name>
</gene>
<dbReference type="FunFam" id="3.30.465.10:FF:000010">
    <property type="entry name" value="DUF21 domain-containing protein"/>
    <property type="match status" value="1"/>
</dbReference>
<keyword evidence="6 10" id="KW-1133">Transmembrane helix</keyword>
<reference evidence="13 15" key="1">
    <citation type="submission" date="2017-07" db="EMBL/GenBank/DDBJ databases">
        <title>Virulence factors identified in Actinobacillus seminis.</title>
        <authorList>
            <person name="Negrete-Abascal E."/>
            <person name="Vaca-Pacheco S."/>
            <person name="Montes-Garcia F."/>
            <person name="Leyto-Gil A.M."/>
            <person name="Fragoso-Garcia E."/>
            <person name="Carvente-Garcia R."/>
            <person name="Perez-Agueros S."/>
            <person name="Castelan-Sanchez H.G."/>
            <person name="Garcia-Molina A."/>
            <person name="Villamar T.E."/>
            <person name="Vazquez-Cruz C."/>
        </authorList>
    </citation>
    <scope>NUCLEOTIDE SEQUENCE [LARGE SCALE GENOMIC DNA]</scope>
    <source>
        <strain evidence="13 15">ATCC 15768</strain>
    </source>
</reference>
<dbReference type="PANTHER" id="PTHR22777">
    <property type="entry name" value="HEMOLYSIN-RELATED"/>
    <property type="match status" value="1"/>
</dbReference>
<dbReference type="AlphaFoldDB" id="A0A263HC36"/>
<dbReference type="PROSITE" id="PS51371">
    <property type="entry name" value="CBS"/>
    <property type="match status" value="1"/>
</dbReference>
<dbReference type="SMART" id="SM01091">
    <property type="entry name" value="CorC_HlyC"/>
    <property type="match status" value="1"/>
</dbReference>
<dbReference type="Pfam" id="PF00571">
    <property type="entry name" value="CBS"/>
    <property type="match status" value="1"/>
</dbReference>
<dbReference type="InterPro" id="IPR000644">
    <property type="entry name" value="CBS_dom"/>
</dbReference>
<comment type="subcellular location">
    <subcellularLocation>
        <location evidence="1">Cell membrane</location>
        <topology evidence="1">Multi-pass membrane protein</topology>
    </subcellularLocation>
</comment>
<dbReference type="PANTHER" id="PTHR22777:SF32">
    <property type="entry name" value="UPF0053 INNER MEMBRANE PROTEIN YFJD"/>
    <property type="match status" value="1"/>
</dbReference>
<evidence type="ECO:0000259" key="12">
    <source>
        <dbReference type="PROSITE" id="PS51846"/>
    </source>
</evidence>
<dbReference type="GO" id="GO:0005886">
    <property type="term" value="C:plasma membrane"/>
    <property type="evidence" value="ECO:0007669"/>
    <property type="project" value="UniProtKB-SubCell"/>
</dbReference>
<evidence type="ECO:0000256" key="8">
    <source>
        <dbReference type="ARBA" id="ARBA00023136"/>
    </source>
</evidence>
<proteinExistence type="inferred from homology"/>
<evidence type="ECO:0000259" key="11">
    <source>
        <dbReference type="PROSITE" id="PS51371"/>
    </source>
</evidence>
<name>A0A263HC36_9PAST</name>
<evidence type="ECO:0000313" key="16">
    <source>
        <dbReference type="Proteomes" id="UP000254507"/>
    </source>
</evidence>
<keyword evidence="5" id="KW-0677">Repeat</keyword>
<keyword evidence="8 10" id="KW-0472">Membrane</keyword>
<keyword evidence="15" id="KW-1185">Reference proteome</keyword>
<evidence type="ECO:0000256" key="4">
    <source>
        <dbReference type="ARBA" id="ARBA00022692"/>
    </source>
</evidence>
<dbReference type="InterPro" id="IPR046342">
    <property type="entry name" value="CBS_dom_sf"/>
</dbReference>
<evidence type="ECO:0000256" key="3">
    <source>
        <dbReference type="ARBA" id="ARBA00022475"/>
    </source>
</evidence>
<dbReference type="CDD" id="cd04590">
    <property type="entry name" value="CBS_pair_CorC_HlyC_assoc"/>
    <property type="match status" value="1"/>
</dbReference>
<dbReference type="InterPro" id="IPR016169">
    <property type="entry name" value="FAD-bd_PCMH_sub2"/>
</dbReference>
<dbReference type="Gene3D" id="3.30.465.10">
    <property type="match status" value="1"/>
</dbReference>
<dbReference type="InterPro" id="IPR044751">
    <property type="entry name" value="Ion_transp-like_CBS"/>
</dbReference>
<evidence type="ECO:0000313" key="14">
    <source>
        <dbReference type="EMBL" id="SUU38876.1"/>
    </source>
</evidence>
<evidence type="ECO:0000256" key="9">
    <source>
        <dbReference type="PROSITE-ProRule" id="PRU00703"/>
    </source>
</evidence>
<dbReference type="Proteomes" id="UP000215738">
    <property type="component" value="Unassembled WGS sequence"/>
</dbReference>
<dbReference type="SUPFAM" id="SSF54631">
    <property type="entry name" value="CBS-domain pair"/>
    <property type="match status" value="1"/>
</dbReference>
<keyword evidence="3" id="KW-1003">Cell membrane</keyword>
<evidence type="ECO:0000256" key="2">
    <source>
        <dbReference type="ARBA" id="ARBA00006337"/>
    </source>
</evidence>